<dbReference type="EMBL" id="CP036271">
    <property type="protein sequence ID" value="QDT55129.1"/>
    <property type="molecule type" value="Genomic_DNA"/>
</dbReference>
<organism evidence="1 2">
    <name type="scientific">Caulifigura coniformis</name>
    <dbReference type="NCBI Taxonomy" id="2527983"/>
    <lineage>
        <taxon>Bacteria</taxon>
        <taxon>Pseudomonadati</taxon>
        <taxon>Planctomycetota</taxon>
        <taxon>Planctomycetia</taxon>
        <taxon>Planctomycetales</taxon>
        <taxon>Planctomycetaceae</taxon>
        <taxon>Caulifigura</taxon>
    </lineage>
</organism>
<gene>
    <name evidence="1" type="ORF">Pan44_31710</name>
</gene>
<accession>A0A517SG78</accession>
<dbReference type="AlphaFoldDB" id="A0A517SG78"/>
<evidence type="ECO:0000313" key="1">
    <source>
        <dbReference type="EMBL" id="QDT55129.1"/>
    </source>
</evidence>
<proteinExistence type="predicted"/>
<dbReference type="RefSeq" id="WP_145030916.1">
    <property type="nucleotide sequence ID" value="NZ_CP036271.1"/>
</dbReference>
<protein>
    <submittedName>
        <fullName evidence="1">Uncharacterized protein</fullName>
    </submittedName>
</protein>
<name>A0A517SG78_9PLAN</name>
<sequence>MLQPSSSADIYSADVRIDLVVGQQTLSAAKVGPDHIVLREGVELDPCDGVLVVQVDGSVSHTPVRLPFGAMPFDRDVLVEQRK</sequence>
<reference evidence="1 2" key="1">
    <citation type="submission" date="2019-02" db="EMBL/GenBank/DDBJ databases">
        <title>Deep-cultivation of Planctomycetes and their phenomic and genomic characterization uncovers novel biology.</title>
        <authorList>
            <person name="Wiegand S."/>
            <person name="Jogler M."/>
            <person name="Boedeker C."/>
            <person name="Pinto D."/>
            <person name="Vollmers J."/>
            <person name="Rivas-Marin E."/>
            <person name="Kohn T."/>
            <person name="Peeters S.H."/>
            <person name="Heuer A."/>
            <person name="Rast P."/>
            <person name="Oberbeckmann S."/>
            <person name="Bunk B."/>
            <person name="Jeske O."/>
            <person name="Meyerdierks A."/>
            <person name="Storesund J.E."/>
            <person name="Kallscheuer N."/>
            <person name="Luecker S."/>
            <person name="Lage O.M."/>
            <person name="Pohl T."/>
            <person name="Merkel B.J."/>
            <person name="Hornburger P."/>
            <person name="Mueller R.-W."/>
            <person name="Bruemmer F."/>
            <person name="Labrenz M."/>
            <person name="Spormann A.M."/>
            <person name="Op den Camp H."/>
            <person name="Overmann J."/>
            <person name="Amann R."/>
            <person name="Jetten M.S.M."/>
            <person name="Mascher T."/>
            <person name="Medema M.H."/>
            <person name="Devos D.P."/>
            <person name="Kaster A.-K."/>
            <person name="Ovreas L."/>
            <person name="Rohde M."/>
            <person name="Galperin M.Y."/>
            <person name="Jogler C."/>
        </authorList>
    </citation>
    <scope>NUCLEOTIDE SEQUENCE [LARGE SCALE GENOMIC DNA]</scope>
    <source>
        <strain evidence="1 2">Pan44</strain>
    </source>
</reference>
<keyword evidence="2" id="KW-1185">Reference proteome</keyword>
<dbReference type="KEGG" id="ccos:Pan44_31710"/>
<dbReference type="Proteomes" id="UP000315700">
    <property type="component" value="Chromosome"/>
</dbReference>
<dbReference type="InParanoid" id="A0A517SG78"/>
<evidence type="ECO:0000313" key="2">
    <source>
        <dbReference type="Proteomes" id="UP000315700"/>
    </source>
</evidence>